<dbReference type="EMBL" id="KV744817">
    <property type="protein sequence ID" value="OCK85564.1"/>
    <property type="molecule type" value="Genomic_DNA"/>
</dbReference>
<sequence length="1107" mass="117699">MPGPLVDISPNPRRVNIQSSKLSSRRNSKLSPYSQLSGRNSPARATPSPSRSSPHYMEATTSSMKTQTPNAASKLPRRAATPNSLSKDTAKGLINAAAQHIGTGRANASSRSPNGNPANGGRVVTPRACNTTGMAAGRVTTPVSSNKPLPSPPIACVSTNASPTKLTRTLLDASDKPLKMAAGTPHEQEWPALYPEQASTPDTLEFASRHPIQQLASPTSASGSLGLHAENSSSAWKVRSHDSANVPTIRHVRDAFPGNENKVGAGTQSFSTVGLHAEVTVRNPQLLSVEPDMSPAAAAIQKLSDSSSLAVPTPPSRASSLRDRISNGSIINDGPAAKKVTGFTDFTTKSPAKQSRNNLIQSKMPHSEPPSTSVIEDNSNMNEIGHGNTPGVEILTVNSGSSGTATEVNAADTALEDPQALPGSPHKRSSIPVPASSPSPVRAQSSASRSNVSSTGATKWPLLNTKSSSESEGYSTIHDYGPNLDDISDHQAIMRDGPKRLSDAYGNAPNTQPQTVSEATANGSRSSTASPHENASSHRASMESRASGIRVKRLSAHSHQSGLGPVLTIHEEADTVLLGNTQKAPDVPSIDTDLYRTAVHNNSHQAMRREAQPEKPAVYRPTGLRARTPQLQVPNGRKQPGRSPPAIKPPTSRQTSFETQSRRATHEIAKIQKDAGSRQVSSAQGLGQRRHPANSNEKSPVDSRAVNFEKHPTRYSSLASNRTAKVSIPFPTSIYKESLLDIHSASKSSPEETESPRIHPSTKLEARKATVVPAASQTASDPIQNRSRTPSEESKDSALAQAQSHTPGLFPPTRLEGSASKDSSSIGYPTRVEPQPAHSQDLSYQSHRSTFIPGVCASPGHLPERITNPRLSHDFKTSHYKGASSLGTFSSKTFTDSGQTSKIKFAKSIRNLFHKRDSRSTVKSSLAEVAEGTTENGSPVATNGISFADLERMKVSRVRAQPPTPSPASLSLLAKQVSSGLTDTHSSNAGSPSSIRSSATASIVRDVREAANSLPFDSVERFRLLNVAEIMVSTIQHAKQAAKHALVAKANAQEAEHESKLAQLAAQQLRSMMTKNMSHGDKFGDLFRRVEAPITSRHGSKSSRNGH</sequence>
<evidence type="ECO:0000256" key="1">
    <source>
        <dbReference type="SAM" id="MobiDB-lite"/>
    </source>
</evidence>
<feature type="region of interest" description="Disordered" evidence="1">
    <location>
        <begin position="347"/>
        <end position="566"/>
    </location>
</feature>
<feature type="compositionally biased region" description="Polar residues" evidence="1">
    <location>
        <begin position="369"/>
        <end position="382"/>
    </location>
</feature>
<feature type="compositionally biased region" description="Low complexity" evidence="1">
    <location>
        <begin position="430"/>
        <end position="454"/>
    </location>
</feature>
<feature type="compositionally biased region" description="Polar residues" evidence="1">
    <location>
        <begin position="508"/>
        <end position="539"/>
    </location>
</feature>
<dbReference type="Proteomes" id="UP000250266">
    <property type="component" value="Unassembled WGS sequence"/>
</dbReference>
<feature type="region of interest" description="Disordered" evidence="1">
    <location>
        <begin position="137"/>
        <end position="158"/>
    </location>
</feature>
<feature type="region of interest" description="Disordered" evidence="1">
    <location>
        <begin position="215"/>
        <end position="239"/>
    </location>
</feature>
<feature type="compositionally biased region" description="Basic and acidic residues" evidence="1">
    <location>
        <begin position="487"/>
        <end position="502"/>
    </location>
</feature>
<evidence type="ECO:0000313" key="2">
    <source>
        <dbReference type="EMBL" id="OCK85564.1"/>
    </source>
</evidence>
<feature type="region of interest" description="Disordered" evidence="1">
    <location>
        <begin position="1"/>
        <end position="123"/>
    </location>
</feature>
<feature type="compositionally biased region" description="Basic and acidic residues" evidence="1">
    <location>
        <begin position="754"/>
        <end position="768"/>
    </location>
</feature>
<feature type="compositionally biased region" description="Polar residues" evidence="1">
    <location>
        <begin position="347"/>
        <end position="361"/>
    </location>
</feature>
<feature type="compositionally biased region" description="Polar residues" evidence="1">
    <location>
        <begin position="59"/>
        <end position="71"/>
    </location>
</feature>
<feature type="region of interest" description="Disordered" evidence="1">
    <location>
        <begin position="745"/>
        <end position="846"/>
    </location>
</feature>
<feature type="compositionally biased region" description="Polar residues" evidence="1">
    <location>
        <begin position="106"/>
        <end position="117"/>
    </location>
</feature>
<gene>
    <name evidence="2" type="ORF">K432DRAFT_421704</name>
</gene>
<dbReference type="AlphaFoldDB" id="A0A8E2JKQ0"/>
<dbReference type="OrthoDB" id="3896449at2759"/>
<organism evidence="2 3">
    <name type="scientific">Lepidopterella palustris CBS 459.81</name>
    <dbReference type="NCBI Taxonomy" id="1314670"/>
    <lineage>
        <taxon>Eukaryota</taxon>
        <taxon>Fungi</taxon>
        <taxon>Dikarya</taxon>
        <taxon>Ascomycota</taxon>
        <taxon>Pezizomycotina</taxon>
        <taxon>Dothideomycetes</taxon>
        <taxon>Pleosporomycetidae</taxon>
        <taxon>Mytilinidiales</taxon>
        <taxon>Argynnaceae</taxon>
        <taxon>Lepidopterella</taxon>
    </lineage>
</organism>
<feature type="compositionally biased region" description="Basic and acidic residues" evidence="1">
    <location>
        <begin position="660"/>
        <end position="676"/>
    </location>
</feature>
<feature type="region of interest" description="Disordered" evidence="1">
    <location>
        <begin position="603"/>
        <end position="708"/>
    </location>
</feature>
<reference evidence="2 3" key="1">
    <citation type="journal article" date="2016" name="Nat. Commun.">
        <title>Ectomycorrhizal ecology is imprinted in the genome of the dominant symbiotic fungus Cenococcum geophilum.</title>
        <authorList>
            <consortium name="DOE Joint Genome Institute"/>
            <person name="Peter M."/>
            <person name="Kohler A."/>
            <person name="Ohm R.A."/>
            <person name="Kuo A."/>
            <person name="Krutzmann J."/>
            <person name="Morin E."/>
            <person name="Arend M."/>
            <person name="Barry K.W."/>
            <person name="Binder M."/>
            <person name="Choi C."/>
            <person name="Clum A."/>
            <person name="Copeland A."/>
            <person name="Grisel N."/>
            <person name="Haridas S."/>
            <person name="Kipfer T."/>
            <person name="LaButti K."/>
            <person name="Lindquist E."/>
            <person name="Lipzen A."/>
            <person name="Maire R."/>
            <person name="Meier B."/>
            <person name="Mihaltcheva S."/>
            <person name="Molinier V."/>
            <person name="Murat C."/>
            <person name="Poggeler S."/>
            <person name="Quandt C.A."/>
            <person name="Sperisen C."/>
            <person name="Tritt A."/>
            <person name="Tisserant E."/>
            <person name="Crous P.W."/>
            <person name="Henrissat B."/>
            <person name="Nehls U."/>
            <person name="Egli S."/>
            <person name="Spatafora J.W."/>
            <person name="Grigoriev I.V."/>
            <person name="Martin F.M."/>
        </authorList>
    </citation>
    <scope>NUCLEOTIDE SEQUENCE [LARGE SCALE GENOMIC DNA]</scope>
    <source>
        <strain evidence="2 3">CBS 459.81</strain>
    </source>
</reference>
<name>A0A8E2JKQ0_9PEZI</name>
<feature type="compositionally biased region" description="Polar residues" evidence="1">
    <location>
        <begin position="396"/>
        <end position="407"/>
    </location>
</feature>
<feature type="compositionally biased region" description="Polar residues" evidence="1">
    <location>
        <begin position="464"/>
        <end position="474"/>
    </location>
</feature>
<feature type="compositionally biased region" description="Low complexity" evidence="1">
    <location>
        <begin position="41"/>
        <end position="54"/>
    </location>
</feature>
<proteinExistence type="predicted"/>
<feature type="compositionally biased region" description="Polar residues" evidence="1">
    <location>
        <begin position="775"/>
        <end position="788"/>
    </location>
</feature>
<feature type="compositionally biased region" description="Polar residues" evidence="1">
    <location>
        <begin position="837"/>
        <end position="846"/>
    </location>
</feature>
<keyword evidence="3" id="KW-1185">Reference proteome</keyword>
<accession>A0A8E2JKQ0</accession>
<evidence type="ECO:0000313" key="3">
    <source>
        <dbReference type="Proteomes" id="UP000250266"/>
    </source>
</evidence>
<protein>
    <submittedName>
        <fullName evidence="2">Uncharacterized protein</fullName>
    </submittedName>
</protein>